<accession>A0A3M6QUM8</accession>
<gene>
    <name evidence="1" type="ORF">D8I35_09540</name>
</gene>
<dbReference type="RefSeq" id="WP_122228585.1">
    <property type="nucleotide sequence ID" value="NZ_RDQO01000002.1"/>
</dbReference>
<name>A0A3M6QUM8_9BURK</name>
<sequence length="89" mass="9387">MSTPQIWYTPHIGISGNATNPRHRSVLHGGVEATTNVMRFADNSEASLCINLFGAAGCGMEIWMTPDKLRTLSAALNAAADDIDRGGAA</sequence>
<evidence type="ECO:0000313" key="1">
    <source>
        <dbReference type="EMBL" id="RMX06734.1"/>
    </source>
</evidence>
<dbReference type="Proteomes" id="UP000278006">
    <property type="component" value="Unassembled WGS sequence"/>
</dbReference>
<comment type="caution">
    <text evidence="1">The sequence shown here is derived from an EMBL/GenBank/DDBJ whole genome shotgun (WGS) entry which is preliminary data.</text>
</comment>
<dbReference type="EMBL" id="RDQO01000002">
    <property type="protein sequence ID" value="RMX06734.1"/>
    <property type="molecule type" value="Genomic_DNA"/>
</dbReference>
<protein>
    <submittedName>
        <fullName evidence="1">Uncharacterized protein</fullName>
    </submittedName>
</protein>
<evidence type="ECO:0000313" key="2">
    <source>
        <dbReference type="Proteomes" id="UP000278006"/>
    </source>
</evidence>
<reference evidence="1 2" key="1">
    <citation type="submission" date="2018-10" db="EMBL/GenBank/DDBJ databases">
        <title>Draft genome of Cortibacter populi DSM10536.</title>
        <authorList>
            <person name="Bernier A.-M."/>
            <person name="Bernard K."/>
        </authorList>
    </citation>
    <scope>NUCLEOTIDE SEQUENCE [LARGE SCALE GENOMIC DNA]</scope>
    <source>
        <strain evidence="1 2">DSM 105136</strain>
    </source>
</reference>
<proteinExistence type="predicted"/>
<keyword evidence="2" id="KW-1185">Reference proteome</keyword>
<organism evidence="1 2">
    <name type="scientific">Corticibacter populi</name>
    <dbReference type="NCBI Taxonomy" id="1550736"/>
    <lineage>
        <taxon>Bacteria</taxon>
        <taxon>Pseudomonadati</taxon>
        <taxon>Pseudomonadota</taxon>
        <taxon>Betaproteobacteria</taxon>
        <taxon>Burkholderiales</taxon>
        <taxon>Comamonadaceae</taxon>
        <taxon>Corticibacter</taxon>
    </lineage>
</organism>
<dbReference type="AlphaFoldDB" id="A0A3M6QUM8"/>